<dbReference type="InterPro" id="IPR043198">
    <property type="entry name" value="Cyclin/Ssn8"/>
</dbReference>
<dbReference type="Pfam" id="PF21797">
    <property type="entry name" value="CycT2-like_C"/>
    <property type="match status" value="1"/>
</dbReference>
<dbReference type="OrthoDB" id="10264655at2759"/>
<protein>
    <recommendedName>
        <fullName evidence="2">Cyclin-like domain-containing protein</fullName>
    </recommendedName>
</protein>
<keyword evidence="4" id="KW-1185">Reference proteome</keyword>
<evidence type="ECO:0000313" key="3">
    <source>
        <dbReference type="EMBL" id="KNC82244.1"/>
    </source>
</evidence>
<dbReference type="GO" id="GO:0016538">
    <property type="term" value="F:cyclin-dependent protein serine/threonine kinase regulator activity"/>
    <property type="evidence" value="ECO:0007669"/>
    <property type="project" value="InterPro"/>
</dbReference>
<reference evidence="3 4" key="1">
    <citation type="submission" date="2011-02" db="EMBL/GenBank/DDBJ databases">
        <title>The Genome Sequence of Sphaeroforma arctica JP610.</title>
        <authorList>
            <consortium name="The Broad Institute Genome Sequencing Platform"/>
            <person name="Russ C."/>
            <person name="Cuomo C."/>
            <person name="Young S.K."/>
            <person name="Zeng Q."/>
            <person name="Gargeya S."/>
            <person name="Alvarado L."/>
            <person name="Berlin A."/>
            <person name="Chapman S.B."/>
            <person name="Chen Z."/>
            <person name="Freedman E."/>
            <person name="Gellesch M."/>
            <person name="Goldberg J."/>
            <person name="Griggs A."/>
            <person name="Gujja S."/>
            <person name="Heilman E."/>
            <person name="Heiman D."/>
            <person name="Howarth C."/>
            <person name="Mehta T."/>
            <person name="Neiman D."/>
            <person name="Pearson M."/>
            <person name="Roberts A."/>
            <person name="Saif S."/>
            <person name="Shea T."/>
            <person name="Shenoy N."/>
            <person name="Sisk P."/>
            <person name="Stolte C."/>
            <person name="Sykes S."/>
            <person name="White J."/>
            <person name="Yandava C."/>
            <person name="Burger G."/>
            <person name="Gray M.W."/>
            <person name="Holland P.W.H."/>
            <person name="King N."/>
            <person name="Lang F.B.F."/>
            <person name="Roger A.J."/>
            <person name="Ruiz-Trillo I."/>
            <person name="Haas B."/>
            <person name="Nusbaum C."/>
            <person name="Birren B."/>
        </authorList>
    </citation>
    <scope>NUCLEOTIDE SEQUENCE [LARGE SCALE GENOMIC DNA]</scope>
    <source>
        <strain evidence="3 4">JP610</strain>
    </source>
</reference>
<dbReference type="eggNOG" id="KOG0834">
    <property type="taxonomic scope" value="Eukaryota"/>
</dbReference>
<dbReference type="Gene3D" id="1.10.472.10">
    <property type="entry name" value="Cyclin-like"/>
    <property type="match status" value="2"/>
</dbReference>
<name>A0A0L0G065_9EUKA</name>
<dbReference type="Proteomes" id="UP000054560">
    <property type="component" value="Unassembled WGS sequence"/>
</dbReference>
<dbReference type="SUPFAM" id="SSF47954">
    <property type="entry name" value="Cyclin-like"/>
    <property type="match status" value="2"/>
</dbReference>
<dbReference type="RefSeq" id="XP_014156146.1">
    <property type="nucleotide sequence ID" value="XM_014300671.1"/>
</dbReference>
<proteinExistence type="inferred from homology"/>
<dbReference type="PIRSF" id="PIRSF036580">
    <property type="entry name" value="Cyclin_L"/>
    <property type="match status" value="1"/>
</dbReference>
<dbReference type="InterPro" id="IPR006671">
    <property type="entry name" value="Cyclin_N"/>
</dbReference>
<feature type="domain" description="Cyclin-like" evidence="2">
    <location>
        <begin position="153"/>
        <end position="239"/>
    </location>
</feature>
<dbReference type="Pfam" id="PF00134">
    <property type="entry name" value="Cyclin_N"/>
    <property type="match status" value="1"/>
</dbReference>
<organism evidence="3 4">
    <name type="scientific">Sphaeroforma arctica JP610</name>
    <dbReference type="NCBI Taxonomy" id="667725"/>
    <lineage>
        <taxon>Eukaryota</taxon>
        <taxon>Ichthyosporea</taxon>
        <taxon>Ichthyophonida</taxon>
        <taxon>Sphaeroforma</taxon>
    </lineage>
</organism>
<comment type="similarity">
    <text evidence="1">Belongs to the cyclin family.</text>
</comment>
<sequence length="262" mass="29877">MAGERSTDESWYFTEEELKYQTASRADNISFEEEEKLRRVGAGFIQDVGESIRVPQLTIATASIFFQRFYVYQSFKEYDVNIMATCCLFLAGKVEETPKKARDVIIHSARIEGKPKMSEDSTEFKNLKDQVLKCERLLLQTISFDLAVEHAYKYLLQYVKDIKGDRSLAQTAWNFVNDSLRTTLGLRYKPQVIACAGILLSSKYNKSALSETSDGKKWWSAFVDVSEDTLKYIGDEIIKLYPPDQLAVFNAMAASDGEDRGR</sequence>
<gene>
    <name evidence="3" type="ORF">SARC_05471</name>
</gene>
<dbReference type="InterPro" id="IPR013763">
    <property type="entry name" value="Cyclin-like_dom"/>
</dbReference>
<evidence type="ECO:0000256" key="1">
    <source>
        <dbReference type="RuleBase" id="RU000383"/>
    </source>
</evidence>
<dbReference type="GeneID" id="25905975"/>
<dbReference type="STRING" id="667725.A0A0L0G065"/>
<dbReference type="InterPro" id="IPR036915">
    <property type="entry name" value="Cyclin-like_sf"/>
</dbReference>
<dbReference type="PANTHER" id="PTHR10026">
    <property type="entry name" value="CYCLIN"/>
    <property type="match status" value="1"/>
</dbReference>
<feature type="domain" description="Cyclin-like" evidence="2">
    <location>
        <begin position="43"/>
        <end position="140"/>
    </location>
</feature>
<dbReference type="GO" id="GO:0006357">
    <property type="term" value="P:regulation of transcription by RNA polymerase II"/>
    <property type="evidence" value="ECO:0007669"/>
    <property type="project" value="InterPro"/>
</dbReference>
<evidence type="ECO:0000313" key="4">
    <source>
        <dbReference type="Proteomes" id="UP000054560"/>
    </source>
</evidence>
<accession>A0A0L0G065</accession>
<keyword evidence="1" id="KW-0195">Cyclin</keyword>
<dbReference type="EMBL" id="KQ241946">
    <property type="protein sequence ID" value="KNC82244.1"/>
    <property type="molecule type" value="Genomic_DNA"/>
</dbReference>
<dbReference type="AlphaFoldDB" id="A0A0L0G065"/>
<evidence type="ECO:0000259" key="2">
    <source>
        <dbReference type="SMART" id="SM00385"/>
    </source>
</evidence>
<dbReference type="SMART" id="SM00385">
    <property type="entry name" value="CYCLIN"/>
    <property type="match status" value="2"/>
</dbReference>